<evidence type="ECO:0000256" key="1">
    <source>
        <dbReference type="SAM" id="Phobius"/>
    </source>
</evidence>
<protein>
    <submittedName>
        <fullName evidence="4">FecR family protein</fullName>
    </submittedName>
</protein>
<dbReference type="PANTHER" id="PTHR30273">
    <property type="entry name" value="PERIPLASMIC SIGNAL SENSOR AND SIGMA FACTOR ACTIVATOR FECR-RELATED"/>
    <property type="match status" value="1"/>
</dbReference>
<evidence type="ECO:0000259" key="3">
    <source>
        <dbReference type="Pfam" id="PF16344"/>
    </source>
</evidence>
<dbReference type="InterPro" id="IPR006860">
    <property type="entry name" value="FecR"/>
</dbReference>
<dbReference type="PANTHER" id="PTHR30273:SF2">
    <property type="entry name" value="PROTEIN FECR"/>
    <property type="match status" value="1"/>
</dbReference>
<dbReference type="Gene3D" id="3.55.50.30">
    <property type="match status" value="1"/>
</dbReference>
<dbReference type="Pfam" id="PF16344">
    <property type="entry name" value="FecR_C"/>
    <property type="match status" value="1"/>
</dbReference>
<dbReference type="InterPro" id="IPR032508">
    <property type="entry name" value="FecR_C"/>
</dbReference>
<evidence type="ECO:0000313" key="4">
    <source>
        <dbReference type="EMBL" id="SFW25491.1"/>
    </source>
</evidence>
<keyword evidence="1" id="KW-1133">Transmembrane helix</keyword>
<dbReference type="Gene3D" id="2.60.120.1440">
    <property type="match status" value="1"/>
</dbReference>
<sequence>MQPNSLLLRVLYKSWSQQALSPEESQALQAWLSADTRNQQVLTEIISGQWPHHDLQYYHQVSPDEQWARVQQKIQSQRRPVRKIRYQWAAAAAIATLLISGTTFYWSHHQHPAAFIKPTIQLTDILPGKQGAILTLANGDQVVLDSLANGQVSGTNATLHKGQLNYEGAGNSTAFNTMTTPKGRQFTVILPDGSKVWLNAQSSLRYPTAFTSPERRVDICGEAYFEIAPNASQPFFVNIPGKAEIAVLGTSFNINAYTDESAINTTLVDGAVKIQNTLLRPGQTAQLTTTLTIVNADVEKITAWKNGIFNFEGESLRGIMRQLERWYDIEVVYAPNVPDIVFGGKMSRDVSLAGLLRGLEATGVHFRLEGERRLVVYK</sequence>
<evidence type="ECO:0000313" key="5">
    <source>
        <dbReference type="EMBL" id="WQG91468.1"/>
    </source>
</evidence>
<dbReference type="InterPro" id="IPR012373">
    <property type="entry name" value="Ferrdict_sens_TM"/>
</dbReference>
<dbReference type="RefSeq" id="WP_072357312.1">
    <property type="nucleotide sequence ID" value="NZ_CBHWAX010000050.1"/>
</dbReference>
<dbReference type="PIRSF" id="PIRSF018266">
    <property type="entry name" value="FecR"/>
    <property type="match status" value="1"/>
</dbReference>
<reference evidence="4 6" key="1">
    <citation type="submission" date="2016-11" db="EMBL/GenBank/DDBJ databases">
        <authorList>
            <person name="Jaros S."/>
            <person name="Januszkiewicz K."/>
            <person name="Wedrychowicz H."/>
        </authorList>
    </citation>
    <scope>NUCLEOTIDE SEQUENCE [LARGE SCALE GENOMIC DNA]</scope>
    <source>
        <strain evidence="4 6">DSM 784</strain>
    </source>
</reference>
<gene>
    <name evidence="4" type="ORF">SAMN05661012_00806</name>
    <name evidence="5" type="ORF">SR876_08145</name>
</gene>
<name>A0A1K1MQX8_9BACT</name>
<evidence type="ECO:0000259" key="2">
    <source>
        <dbReference type="Pfam" id="PF04773"/>
    </source>
</evidence>
<dbReference type="OrthoDB" id="641696at2"/>
<feature type="transmembrane region" description="Helical" evidence="1">
    <location>
        <begin position="86"/>
        <end position="106"/>
    </location>
</feature>
<keyword evidence="1" id="KW-0472">Membrane</keyword>
<dbReference type="Proteomes" id="UP000183788">
    <property type="component" value="Unassembled WGS sequence"/>
</dbReference>
<dbReference type="EMBL" id="CP140154">
    <property type="protein sequence ID" value="WQG91468.1"/>
    <property type="molecule type" value="Genomic_DNA"/>
</dbReference>
<evidence type="ECO:0000313" key="6">
    <source>
        <dbReference type="Proteomes" id="UP000183788"/>
    </source>
</evidence>
<keyword evidence="7" id="KW-1185">Reference proteome</keyword>
<organism evidence="4 6">
    <name type="scientific">Chitinophaga sancti</name>
    <dbReference type="NCBI Taxonomy" id="1004"/>
    <lineage>
        <taxon>Bacteria</taxon>
        <taxon>Pseudomonadati</taxon>
        <taxon>Bacteroidota</taxon>
        <taxon>Chitinophagia</taxon>
        <taxon>Chitinophagales</taxon>
        <taxon>Chitinophagaceae</taxon>
        <taxon>Chitinophaga</taxon>
    </lineage>
</organism>
<proteinExistence type="predicted"/>
<dbReference type="GO" id="GO:0016989">
    <property type="term" value="F:sigma factor antagonist activity"/>
    <property type="evidence" value="ECO:0007669"/>
    <property type="project" value="TreeGrafter"/>
</dbReference>
<dbReference type="EMBL" id="FPIZ01000002">
    <property type="protein sequence ID" value="SFW25491.1"/>
    <property type="molecule type" value="Genomic_DNA"/>
</dbReference>
<reference evidence="5 7" key="2">
    <citation type="submission" date="2023-11" db="EMBL/GenBank/DDBJ databases">
        <title>MicrobeMod: A computational toolkit for identifying prokaryotic methylation and restriction-modification with nanopore sequencing.</title>
        <authorList>
            <person name="Crits-Christoph A."/>
            <person name="Kang S.C."/>
            <person name="Lee H."/>
            <person name="Ostrov N."/>
        </authorList>
    </citation>
    <scope>NUCLEOTIDE SEQUENCE [LARGE SCALE GENOMIC DNA]</scope>
    <source>
        <strain evidence="5 7">ATCC 23090</strain>
    </source>
</reference>
<dbReference type="Pfam" id="PF04773">
    <property type="entry name" value="FecR"/>
    <property type="match status" value="1"/>
</dbReference>
<dbReference type="Proteomes" id="UP001326715">
    <property type="component" value="Chromosome"/>
</dbReference>
<accession>A0A1K1MQX8</accession>
<evidence type="ECO:0000313" key="7">
    <source>
        <dbReference type="Proteomes" id="UP001326715"/>
    </source>
</evidence>
<keyword evidence="1" id="KW-0812">Transmembrane</keyword>
<dbReference type="STRING" id="1004.SAMN05661012_00806"/>
<feature type="domain" description="FecR protein" evidence="2">
    <location>
        <begin position="177"/>
        <end position="273"/>
    </location>
</feature>
<feature type="domain" description="Protein FecR C-terminal" evidence="3">
    <location>
        <begin position="309"/>
        <end position="372"/>
    </location>
</feature>
<dbReference type="AlphaFoldDB" id="A0A1K1MQX8"/>